<keyword evidence="3" id="KW-1185">Reference proteome</keyword>
<dbReference type="InterPro" id="IPR000073">
    <property type="entry name" value="AB_hydrolase_1"/>
</dbReference>
<protein>
    <submittedName>
        <fullName evidence="2">Alpha/beta hydrolase</fullName>
    </submittedName>
</protein>
<keyword evidence="2" id="KW-0378">Hydrolase</keyword>
<feature type="domain" description="AB hydrolase-1" evidence="1">
    <location>
        <begin position="54"/>
        <end position="156"/>
    </location>
</feature>
<dbReference type="InterPro" id="IPR000639">
    <property type="entry name" value="Epox_hydrolase-like"/>
</dbReference>
<dbReference type="PANTHER" id="PTHR43798:SF33">
    <property type="entry name" value="HYDROLASE, PUTATIVE (AFU_ORTHOLOGUE AFUA_2G14860)-RELATED"/>
    <property type="match status" value="1"/>
</dbReference>
<dbReference type="PANTHER" id="PTHR43798">
    <property type="entry name" value="MONOACYLGLYCEROL LIPASE"/>
    <property type="match status" value="1"/>
</dbReference>
<reference evidence="2 3" key="1">
    <citation type="submission" date="2021-04" db="EMBL/GenBank/DDBJ databases">
        <title>Draft genome sequence of Paenibacillus cisolokensis, LC2-13A.</title>
        <authorList>
            <person name="Uke A."/>
            <person name="Chhe C."/>
            <person name="Baramee S."/>
            <person name="Kosugi A."/>
        </authorList>
    </citation>
    <scope>NUCLEOTIDE SEQUENCE [LARGE SCALE GENOMIC DNA]</scope>
    <source>
        <strain evidence="2 3">LC2-13A</strain>
    </source>
</reference>
<gene>
    <name evidence="2" type="ORF">PACILC2_32240</name>
</gene>
<accession>A0ABQ4N8Y0</accession>
<dbReference type="Pfam" id="PF00561">
    <property type="entry name" value="Abhydrolase_1"/>
    <property type="match status" value="1"/>
</dbReference>
<comment type="caution">
    <text evidence="2">The sequence shown here is derived from an EMBL/GenBank/DDBJ whole genome shotgun (WGS) entry which is preliminary data.</text>
</comment>
<organism evidence="2 3">
    <name type="scientific">Paenibacillus cisolokensis</name>
    <dbReference type="NCBI Taxonomy" id="1658519"/>
    <lineage>
        <taxon>Bacteria</taxon>
        <taxon>Bacillati</taxon>
        <taxon>Bacillota</taxon>
        <taxon>Bacilli</taxon>
        <taxon>Bacillales</taxon>
        <taxon>Paenibacillaceae</taxon>
        <taxon>Paenibacillus</taxon>
    </lineage>
</organism>
<dbReference type="PRINTS" id="PR00412">
    <property type="entry name" value="EPOXHYDRLASE"/>
</dbReference>
<dbReference type="Proteomes" id="UP000680304">
    <property type="component" value="Unassembled WGS sequence"/>
</dbReference>
<sequence>MWIWALLLLTIALGGFILYNRYKFKQAELKFPPNGRFVTIEGVRLHYISKGSGKPVVLIHGGVLTGNDFERVIEIAAGKGYRAIAFDRPGYGHSERPDSENVTPFVQARLIHAALKELGIEKPILVGHSWSGTLVLSYALLYPQDFEGIVTLGAAMYKEGYPAENGDPISKLVTTPVIGDLVLHTLLRSPLGTFLADRTLQATFAPESIPAGYREATHALWLRPGQFKANREDVLAFSPAAEQISKRYKEINHPVVIVAGEKDPFGTKEQSLRLKEDIPHAELIMLPEVAHMIPQNHPQQVVNAIDRLGRSSSAT</sequence>
<evidence type="ECO:0000259" key="1">
    <source>
        <dbReference type="Pfam" id="PF00561"/>
    </source>
</evidence>
<proteinExistence type="predicted"/>
<dbReference type="RefSeq" id="WP_213529246.1">
    <property type="nucleotide sequence ID" value="NZ_BOVJ01000102.1"/>
</dbReference>
<dbReference type="InterPro" id="IPR050266">
    <property type="entry name" value="AB_hydrolase_sf"/>
</dbReference>
<dbReference type="PRINTS" id="PR00111">
    <property type="entry name" value="ABHYDROLASE"/>
</dbReference>
<evidence type="ECO:0000313" key="2">
    <source>
        <dbReference type="EMBL" id="GIQ64656.1"/>
    </source>
</evidence>
<name>A0ABQ4N8Y0_9BACL</name>
<dbReference type="InterPro" id="IPR029058">
    <property type="entry name" value="AB_hydrolase_fold"/>
</dbReference>
<dbReference type="SUPFAM" id="SSF53474">
    <property type="entry name" value="alpha/beta-Hydrolases"/>
    <property type="match status" value="1"/>
</dbReference>
<evidence type="ECO:0000313" key="3">
    <source>
        <dbReference type="Proteomes" id="UP000680304"/>
    </source>
</evidence>
<dbReference type="GO" id="GO:0016787">
    <property type="term" value="F:hydrolase activity"/>
    <property type="evidence" value="ECO:0007669"/>
    <property type="project" value="UniProtKB-KW"/>
</dbReference>
<dbReference type="Gene3D" id="3.40.50.1820">
    <property type="entry name" value="alpha/beta hydrolase"/>
    <property type="match status" value="1"/>
</dbReference>
<dbReference type="EMBL" id="BOVJ01000102">
    <property type="protein sequence ID" value="GIQ64656.1"/>
    <property type="molecule type" value="Genomic_DNA"/>
</dbReference>